<accession>A0A0D2C944</accession>
<dbReference type="AlphaFoldDB" id="A0A0D2C944"/>
<feature type="compositionally biased region" description="Polar residues" evidence="1">
    <location>
        <begin position="10"/>
        <end position="20"/>
    </location>
</feature>
<dbReference type="EMBL" id="KN847317">
    <property type="protein sequence ID" value="KIW61466.1"/>
    <property type="molecule type" value="Genomic_DNA"/>
</dbReference>
<evidence type="ECO:0000313" key="3">
    <source>
        <dbReference type="Proteomes" id="UP000054342"/>
    </source>
</evidence>
<evidence type="ECO:0000256" key="1">
    <source>
        <dbReference type="SAM" id="MobiDB-lite"/>
    </source>
</evidence>
<dbReference type="OrthoDB" id="5278621at2759"/>
<evidence type="ECO:0000313" key="2">
    <source>
        <dbReference type="EMBL" id="KIW61466.1"/>
    </source>
</evidence>
<protein>
    <submittedName>
        <fullName evidence="2">Uncharacterized protein</fullName>
    </submittedName>
</protein>
<proteinExistence type="predicted"/>
<feature type="region of interest" description="Disordered" evidence="1">
    <location>
        <begin position="1"/>
        <end position="52"/>
    </location>
</feature>
<reference evidence="2 3" key="1">
    <citation type="submission" date="2015-01" db="EMBL/GenBank/DDBJ databases">
        <title>The Genome Sequence of Exophiala xenobiotica CBS118157.</title>
        <authorList>
            <consortium name="The Broad Institute Genomics Platform"/>
            <person name="Cuomo C."/>
            <person name="de Hoog S."/>
            <person name="Gorbushina A."/>
            <person name="Stielow B."/>
            <person name="Teixiera M."/>
            <person name="Abouelleil A."/>
            <person name="Chapman S.B."/>
            <person name="Priest M."/>
            <person name="Young S.K."/>
            <person name="Wortman J."/>
            <person name="Nusbaum C."/>
            <person name="Birren B."/>
        </authorList>
    </citation>
    <scope>NUCLEOTIDE SEQUENCE [LARGE SCALE GENOMIC DNA]</scope>
    <source>
        <strain evidence="2 3">CBS 118157</strain>
    </source>
</reference>
<dbReference type="Proteomes" id="UP000054342">
    <property type="component" value="Unassembled WGS sequence"/>
</dbReference>
<organism evidence="2 3">
    <name type="scientific">Exophiala xenobiotica</name>
    <dbReference type="NCBI Taxonomy" id="348802"/>
    <lineage>
        <taxon>Eukaryota</taxon>
        <taxon>Fungi</taxon>
        <taxon>Dikarya</taxon>
        <taxon>Ascomycota</taxon>
        <taxon>Pezizomycotina</taxon>
        <taxon>Eurotiomycetes</taxon>
        <taxon>Chaetothyriomycetidae</taxon>
        <taxon>Chaetothyriales</taxon>
        <taxon>Herpotrichiellaceae</taxon>
        <taxon>Exophiala</taxon>
    </lineage>
</organism>
<sequence length="97" mass="9894">MSEAFEKGATTGTKTYNEETSVPEHASSADVTKPSDKSALDARGSIGKQFTTDGVLGGLAQKIGGPLDKDGTVGKQFTEGGILGGTAQKFADANQKS</sequence>
<dbReference type="HOGENOM" id="CLU_150138_1_0_1"/>
<name>A0A0D2C944_9EURO</name>
<dbReference type="RefSeq" id="XP_013322050.1">
    <property type="nucleotide sequence ID" value="XM_013466596.1"/>
</dbReference>
<keyword evidence="3" id="KW-1185">Reference proteome</keyword>
<gene>
    <name evidence="2" type="ORF">PV05_01586</name>
</gene>
<dbReference type="GeneID" id="25323494"/>